<dbReference type="Pfam" id="PF01411">
    <property type="entry name" value="tRNA-synt_2c"/>
    <property type="match status" value="1"/>
</dbReference>
<dbReference type="GO" id="GO:0008270">
    <property type="term" value="F:zinc ion binding"/>
    <property type="evidence" value="ECO:0007669"/>
    <property type="project" value="UniProtKB-UniRule"/>
</dbReference>
<keyword evidence="9 11" id="KW-0648">Protein biosynthesis</keyword>
<dbReference type="Gene3D" id="6.10.250.550">
    <property type="match status" value="1"/>
</dbReference>
<evidence type="ECO:0000256" key="3">
    <source>
        <dbReference type="ARBA" id="ARBA00022598"/>
    </source>
</evidence>
<accession>A0A081BNN2</accession>
<evidence type="ECO:0000256" key="5">
    <source>
        <dbReference type="ARBA" id="ARBA00022741"/>
    </source>
</evidence>
<keyword evidence="3 11" id="KW-0436">Ligase</keyword>
<dbReference type="InterPro" id="IPR018162">
    <property type="entry name" value="Ala-tRNA-ligase_IIc_anticod-bd"/>
</dbReference>
<dbReference type="Proteomes" id="UP000030700">
    <property type="component" value="Unassembled WGS sequence"/>
</dbReference>
<evidence type="ECO:0000256" key="7">
    <source>
        <dbReference type="ARBA" id="ARBA00022840"/>
    </source>
</evidence>
<dbReference type="InterPro" id="IPR045864">
    <property type="entry name" value="aa-tRNA-synth_II/BPL/LPL"/>
</dbReference>
<dbReference type="FunFam" id="3.30.930.10:FF:000004">
    <property type="entry name" value="Alanine--tRNA ligase"/>
    <property type="match status" value="1"/>
</dbReference>
<keyword evidence="8 11" id="KW-0694">RNA-binding</keyword>
<dbReference type="InterPro" id="IPR018164">
    <property type="entry name" value="Ala-tRNA-synth_IIc_N"/>
</dbReference>
<dbReference type="PRINTS" id="PR00980">
    <property type="entry name" value="TRNASYNTHALA"/>
</dbReference>
<organism evidence="14">
    <name type="scientific">Candidatus Moduliflexus flocculans</name>
    <dbReference type="NCBI Taxonomy" id="1499966"/>
    <lineage>
        <taxon>Bacteria</taxon>
        <taxon>Candidatus Moduliflexota</taxon>
        <taxon>Candidatus Moduliflexia</taxon>
        <taxon>Candidatus Moduliflexales</taxon>
        <taxon>Candidatus Moduliflexaceae</taxon>
    </lineage>
</organism>
<dbReference type="NCBIfam" id="TIGR00344">
    <property type="entry name" value="alaS"/>
    <property type="match status" value="1"/>
</dbReference>
<evidence type="ECO:0000256" key="2">
    <source>
        <dbReference type="ARBA" id="ARBA00022555"/>
    </source>
</evidence>
<dbReference type="InterPro" id="IPR012947">
    <property type="entry name" value="tRNA_SAD"/>
</dbReference>
<dbReference type="Pfam" id="PF07973">
    <property type="entry name" value="tRNA_SAD"/>
    <property type="match status" value="1"/>
</dbReference>
<feature type="binding site" evidence="11">
    <location>
        <position position="575"/>
    </location>
    <ligand>
        <name>Zn(2+)</name>
        <dbReference type="ChEBI" id="CHEBI:29105"/>
    </ligand>
</feature>
<evidence type="ECO:0000256" key="12">
    <source>
        <dbReference type="SAM" id="Coils"/>
    </source>
</evidence>
<proteinExistence type="inferred from homology"/>
<dbReference type="Gene3D" id="2.40.30.130">
    <property type="match status" value="1"/>
</dbReference>
<feature type="coiled-coil region" evidence="12">
    <location>
        <begin position="739"/>
        <end position="766"/>
    </location>
</feature>
<evidence type="ECO:0000313" key="15">
    <source>
        <dbReference type="Proteomes" id="UP000030700"/>
    </source>
</evidence>
<dbReference type="CDD" id="cd00673">
    <property type="entry name" value="AlaRS_core"/>
    <property type="match status" value="1"/>
</dbReference>
<dbReference type="HAMAP" id="MF_00036_B">
    <property type="entry name" value="Ala_tRNA_synth_B"/>
    <property type="match status" value="1"/>
</dbReference>
<dbReference type="SMART" id="SM00863">
    <property type="entry name" value="tRNA_SAD"/>
    <property type="match status" value="1"/>
</dbReference>
<dbReference type="GO" id="GO:0045892">
    <property type="term" value="P:negative regulation of DNA-templated transcription"/>
    <property type="evidence" value="ECO:0007669"/>
    <property type="project" value="TreeGrafter"/>
</dbReference>
<keyword evidence="10 11" id="KW-0030">Aminoacyl-tRNA synthetase</keyword>
<dbReference type="InterPro" id="IPR018163">
    <property type="entry name" value="Thr/Ala-tRNA-synth_IIc_edit"/>
</dbReference>
<evidence type="ECO:0000256" key="4">
    <source>
        <dbReference type="ARBA" id="ARBA00022723"/>
    </source>
</evidence>
<comment type="catalytic activity">
    <reaction evidence="11">
        <text>tRNA(Ala) + L-alanine + ATP = L-alanyl-tRNA(Ala) + AMP + diphosphate</text>
        <dbReference type="Rhea" id="RHEA:12540"/>
        <dbReference type="Rhea" id="RHEA-COMP:9657"/>
        <dbReference type="Rhea" id="RHEA-COMP:9923"/>
        <dbReference type="ChEBI" id="CHEBI:30616"/>
        <dbReference type="ChEBI" id="CHEBI:33019"/>
        <dbReference type="ChEBI" id="CHEBI:57972"/>
        <dbReference type="ChEBI" id="CHEBI:78442"/>
        <dbReference type="ChEBI" id="CHEBI:78497"/>
        <dbReference type="ChEBI" id="CHEBI:456215"/>
        <dbReference type="EC" id="6.1.1.7"/>
    </reaction>
</comment>
<dbReference type="AlphaFoldDB" id="A0A081BNN2"/>
<comment type="cofactor">
    <cofactor evidence="11">
        <name>Zn(2+)</name>
        <dbReference type="ChEBI" id="CHEBI:29105"/>
    </cofactor>
    <text evidence="11">Binds 1 zinc ion per subunit.</text>
</comment>
<dbReference type="SUPFAM" id="SSF55681">
    <property type="entry name" value="Class II aaRS and biotin synthetases"/>
    <property type="match status" value="1"/>
</dbReference>
<dbReference type="FunFam" id="3.10.310.40:FF:000001">
    <property type="entry name" value="Alanine--tRNA ligase"/>
    <property type="match status" value="1"/>
</dbReference>
<dbReference type="FunFam" id="3.30.980.10:FF:000004">
    <property type="entry name" value="Alanine--tRNA ligase, cytoplasmic"/>
    <property type="match status" value="1"/>
</dbReference>
<keyword evidence="6 11" id="KW-0862">Zinc</keyword>
<dbReference type="InterPro" id="IPR009000">
    <property type="entry name" value="Transl_B-barrel_sf"/>
</dbReference>
<dbReference type="Gene3D" id="3.30.54.20">
    <property type="match status" value="1"/>
</dbReference>
<dbReference type="InterPro" id="IPR003156">
    <property type="entry name" value="DHHA1_dom"/>
</dbReference>
<dbReference type="GO" id="GO:0005524">
    <property type="term" value="F:ATP binding"/>
    <property type="evidence" value="ECO:0007669"/>
    <property type="project" value="UniProtKB-UniRule"/>
</dbReference>
<gene>
    <name evidence="11" type="primary">alaS</name>
    <name evidence="14" type="ORF">U14_03244</name>
</gene>
<keyword evidence="5 11" id="KW-0547">Nucleotide-binding</keyword>
<sequence>MTGRELRKQFLQFFEERGHAIVPSSSLVPQNDPTLLFTNAGMVQFKDVFLGKDLRNYSRATTAQRCVRAGGKHNDLENVGHTARHHTFFEMMGNFSFGDYFKKDAIQYGWDFLTGTLGLPKDRLWVTVYQDDDEAFNLWKDMIGIPIDRIVRMGKKDNFWSMGDTGPCGPCSEILIDQGEEMRCGDNCGIGKCDCDRYLELWNLVFMQFDRDASGTLTPLPKPSIDTGMGLERVAAVMQGKHSNFESDLFAPMLRFTEEISGKKYGDNPQDSASMRVIADHLRSTTFLISDGVLPANDGRGYVLRRIMRRAARHGKMLGITEPFLYKGIQVVVDAMKDEYREIADHCQHVIQVTLNEERRFGHTLNQGLDLLNKLVEATERQKSSVLDGKEIFKLYDTFGFPLDLAQDVAKDHNLTIDMDAFDREMNAQRTRARESWKGSGEVAISEIYQTVSNTIPATRFSGYQTMEERDATLLAIIKDQQVVTAAASGERVELIFDVTPCYGESGGQVGDTGMIAMADGSVAATITNTTKPVPQLFVHHVAVERGELRTGQKMTIHVDEDRRKRTRRNHTSTHLLNAALRDVLGDHVKQSGSLVTPERFRFDFTHFSAIDEDEIRRIETIVNDGIRTNTPVETKEVGLDEALDMGALAFFEEKYGDKVRVVQIPGLSMELCGGTHAVATGEIGLFKLLNENSVAAGVRRIEALTGEAALAYIQQEEQQFRRATALLKASPEEVSARIEKLLASSKEQEREVERLKMKLATLQTDALIDQARNIRGVKVLAARVDHLDSKGLRNFADVLKGKLQSGIVVLATVEDGQRVSLISAVTKDLVGTYHAGNIIKEIARLVGGSGGGRPDMAQAGGKSPEKLPEAIEKVFQVVESWPA</sequence>
<evidence type="ECO:0000313" key="14">
    <source>
        <dbReference type="EMBL" id="GAK51998.1"/>
    </source>
</evidence>
<dbReference type="PROSITE" id="PS50860">
    <property type="entry name" value="AA_TRNA_LIGASE_II_ALA"/>
    <property type="match status" value="1"/>
</dbReference>
<comment type="subcellular location">
    <subcellularLocation>
        <location evidence="11">Cytoplasm</location>
    </subcellularLocation>
</comment>
<name>A0A081BNN2_9BACT</name>
<dbReference type="InterPro" id="IPR018165">
    <property type="entry name" value="Ala-tRNA-synth_IIc_core"/>
</dbReference>
<dbReference type="GO" id="GO:0004813">
    <property type="term" value="F:alanine-tRNA ligase activity"/>
    <property type="evidence" value="ECO:0007669"/>
    <property type="project" value="UniProtKB-UniRule"/>
</dbReference>
<dbReference type="GO" id="GO:0006419">
    <property type="term" value="P:alanyl-tRNA aminoacylation"/>
    <property type="evidence" value="ECO:0007669"/>
    <property type="project" value="UniProtKB-UniRule"/>
</dbReference>
<comment type="domain">
    <text evidence="11">Consists of three domains; the N-terminal catalytic domain, the editing domain and the C-terminal C-Ala domain. The editing domain removes incorrectly charged amino acids, while the C-Ala domain, along with tRNA(Ala), serves as a bridge to cooperatively bring together the editing and aminoacylation centers thus stimulating deacylation of misacylated tRNAs.</text>
</comment>
<keyword evidence="11" id="KW-0963">Cytoplasm</keyword>
<feature type="binding site" evidence="11">
    <location>
        <position position="673"/>
    </location>
    <ligand>
        <name>Zn(2+)</name>
        <dbReference type="ChEBI" id="CHEBI:29105"/>
    </ligand>
</feature>
<keyword evidence="4 11" id="KW-0479">Metal-binding</keyword>
<dbReference type="InterPro" id="IPR023033">
    <property type="entry name" value="Ala_tRNA_ligase_euk/bac"/>
</dbReference>
<dbReference type="Pfam" id="PF02272">
    <property type="entry name" value="DHHA1"/>
    <property type="match status" value="1"/>
</dbReference>
<reference evidence="14" key="1">
    <citation type="journal article" date="2015" name="PeerJ">
        <title>First genomic representation of candidate bacterial phylum KSB3 points to enhanced environmental sensing as a trigger of wastewater bulking.</title>
        <authorList>
            <person name="Sekiguchi Y."/>
            <person name="Ohashi A."/>
            <person name="Parks D.H."/>
            <person name="Yamauchi T."/>
            <person name="Tyson G.W."/>
            <person name="Hugenholtz P."/>
        </authorList>
    </citation>
    <scope>NUCLEOTIDE SEQUENCE [LARGE SCALE GENOMIC DNA]</scope>
</reference>
<dbReference type="HOGENOM" id="CLU_004485_1_1_0"/>
<dbReference type="Gene3D" id="3.10.310.40">
    <property type="match status" value="1"/>
</dbReference>
<feature type="binding site" evidence="11">
    <location>
        <position position="677"/>
    </location>
    <ligand>
        <name>Zn(2+)</name>
        <dbReference type="ChEBI" id="CHEBI:29105"/>
    </ligand>
</feature>
<dbReference type="EMBL" id="DF820458">
    <property type="protein sequence ID" value="GAK51998.1"/>
    <property type="molecule type" value="Genomic_DNA"/>
</dbReference>
<dbReference type="PANTHER" id="PTHR11777:SF9">
    <property type="entry name" value="ALANINE--TRNA LIGASE, CYTOPLASMIC"/>
    <property type="match status" value="1"/>
</dbReference>
<dbReference type="GO" id="GO:0000049">
    <property type="term" value="F:tRNA binding"/>
    <property type="evidence" value="ECO:0007669"/>
    <property type="project" value="UniProtKB-KW"/>
</dbReference>
<dbReference type="GO" id="GO:0005829">
    <property type="term" value="C:cytosol"/>
    <property type="evidence" value="ECO:0007669"/>
    <property type="project" value="TreeGrafter"/>
</dbReference>
<dbReference type="Gene3D" id="3.30.930.10">
    <property type="entry name" value="Bira Bifunctional Protein, Domain 2"/>
    <property type="match status" value="1"/>
</dbReference>
<dbReference type="PANTHER" id="PTHR11777">
    <property type="entry name" value="ALANYL-TRNA SYNTHETASE"/>
    <property type="match status" value="1"/>
</dbReference>
<evidence type="ECO:0000256" key="6">
    <source>
        <dbReference type="ARBA" id="ARBA00022833"/>
    </source>
</evidence>
<evidence type="ECO:0000256" key="9">
    <source>
        <dbReference type="ARBA" id="ARBA00022917"/>
    </source>
</evidence>
<evidence type="ECO:0000256" key="1">
    <source>
        <dbReference type="ARBA" id="ARBA00008226"/>
    </source>
</evidence>
<evidence type="ECO:0000259" key="13">
    <source>
        <dbReference type="PROSITE" id="PS50860"/>
    </source>
</evidence>
<comment type="function">
    <text evidence="11">Catalyzes the attachment of alanine to tRNA(Ala) in a two-step reaction: alanine is first activated by ATP to form Ala-AMP and then transferred to the acceptor end of tRNA(Ala). Also edits incorrectly charged Ser-tRNA(Ala) and Gly-tRNA(Ala) via its editing domain.</text>
</comment>
<keyword evidence="15" id="KW-1185">Reference proteome</keyword>
<dbReference type="InterPro" id="IPR002318">
    <property type="entry name" value="Ala-tRNA-lgiase_IIc"/>
</dbReference>
<keyword evidence="2 11" id="KW-0820">tRNA-binding</keyword>
<dbReference type="Gene3D" id="3.30.980.10">
    <property type="entry name" value="Threonyl-trna Synthetase, Chain A, domain 2"/>
    <property type="match status" value="1"/>
</dbReference>
<keyword evidence="12" id="KW-0175">Coiled coil</keyword>
<feature type="domain" description="Alanyl-transfer RNA synthetases family profile" evidence="13">
    <location>
        <begin position="1"/>
        <end position="716"/>
    </location>
</feature>
<feature type="binding site" evidence="11">
    <location>
        <position position="571"/>
    </location>
    <ligand>
        <name>Zn(2+)</name>
        <dbReference type="ChEBI" id="CHEBI:29105"/>
    </ligand>
</feature>
<keyword evidence="7 11" id="KW-0067">ATP-binding</keyword>
<protein>
    <recommendedName>
        <fullName evidence="11">Alanine--tRNA ligase</fullName>
        <ecNumber evidence="11">6.1.1.7</ecNumber>
    </recommendedName>
    <alternativeName>
        <fullName evidence="11">Alanyl-tRNA synthetase</fullName>
        <shortName evidence="11">AlaRS</shortName>
    </alternativeName>
</protein>
<dbReference type="SUPFAM" id="SSF50447">
    <property type="entry name" value="Translation proteins"/>
    <property type="match status" value="1"/>
</dbReference>
<dbReference type="InterPro" id="IPR050058">
    <property type="entry name" value="Ala-tRNA_ligase"/>
</dbReference>
<dbReference type="SUPFAM" id="SSF101353">
    <property type="entry name" value="Putative anticodon-binding domain of alanyl-tRNA synthetase (AlaRS)"/>
    <property type="match status" value="1"/>
</dbReference>
<comment type="similarity">
    <text evidence="1 11">Belongs to the class-II aminoacyl-tRNA synthetase family.</text>
</comment>
<evidence type="ECO:0000256" key="8">
    <source>
        <dbReference type="ARBA" id="ARBA00022884"/>
    </source>
</evidence>
<evidence type="ECO:0000256" key="10">
    <source>
        <dbReference type="ARBA" id="ARBA00023146"/>
    </source>
</evidence>
<dbReference type="STRING" id="1499966.U14_03244"/>
<dbReference type="GO" id="GO:0002161">
    <property type="term" value="F:aminoacyl-tRNA deacylase activity"/>
    <property type="evidence" value="ECO:0007669"/>
    <property type="project" value="TreeGrafter"/>
</dbReference>
<evidence type="ECO:0000256" key="11">
    <source>
        <dbReference type="HAMAP-Rule" id="MF_00036"/>
    </source>
</evidence>
<dbReference type="EC" id="6.1.1.7" evidence="11"/>
<dbReference type="SUPFAM" id="SSF55186">
    <property type="entry name" value="ThrRS/AlaRS common domain"/>
    <property type="match status" value="1"/>
</dbReference>
<dbReference type="FunFam" id="3.30.54.20:FF:000001">
    <property type="entry name" value="Alanine--tRNA ligase"/>
    <property type="match status" value="1"/>
</dbReference>